<dbReference type="Gene3D" id="3.40.50.720">
    <property type="entry name" value="NAD(P)-binding Rossmann-like Domain"/>
    <property type="match status" value="1"/>
</dbReference>
<dbReference type="Pfam" id="PF00106">
    <property type="entry name" value="adh_short"/>
    <property type="match status" value="1"/>
</dbReference>
<reference evidence="3 4" key="1">
    <citation type="submission" date="2024-01" db="EMBL/GenBank/DDBJ databases">
        <authorList>
            <person name="Allen C."/>
            <person name="Tagirdzhanova G."/>
        </authorList>
    </citation>
    <scope>NUCLEOTIDE SEQUENCE [LARGE SCALE GENOMIC DNA]</scope>
</reference>
<evidence type="ECO:0000256" key="1">
    <source>
        <dbReference type="ARBA" id="ARBA00023002"/>
    </source>
</evidence>
<name>A0ABP0BQK1_9PEZI</name>
<sequence length="344" mass="37340">MSRYAAAHVKEDLKGPGDARPTALDIIRDEKRENDFVGKVAVITGCSSGLGPPTAEALLTTGATLYCTARDVEKAKQALGPKILDSGRVHVLYMDHTDLATVKAAADEIHRQVKAVTILVNNAGVMTVPTRTETKDGFELQIGTNHFAHFYLFCLLRDLLEAGSTPDFASRVVNVASSGHRWGSLNLDDLQLANQGAYTPLEGYAASKIANIYMANEIERKYGSRTTKAIHGYSLMPGGIRTPLQRYANDYVEEELKKPEVARYMKSPEQGAATSIFAAVARELEGKGGVYLENCALAPALPADHSELVNGNIAYGYAPWAFDPPKEKALWTASLRLVGLPEDF</sequence>
<dbReference type="SUPFAM" id="SSF51735">
    <property type="entry name" value="NAD(P)-binding Rossmann-fold domains"/>
    <property type="match status" value="1"/>
</dbReference>
<evidence type="ECO:0000256" key="2">
    <source>
        <dbReference type="RuleBase" id="RU000363"/>
    </source>
</evidence>
<comment type="caution">
    <text evidence="3">The sequence shown here is derived from an EMBL/GenBank/DDBJ whole genome shotgun (WGS) entry which is preliminary data.</text>
</comment>
<dbReference type="InterPro" id="IPR036291">
    <property type="entry name" value="NAD(P)-bd_dom_sf"/>
</dbReference>
<gene>
    <name evidence="3" type="ORF">SEUCBS140593_004734</name>
</gene>
<dbReference type="EMBL" id="CAWUHD010000042">
    <property type="protein sequence ID" value="CAK7221947.1"/>
    <property type="molecule type" value="Genomic_DNA"/>
</dbReference>
<protein>
    <recommendedName>
        <fullName evidence="5">Short-chain dehydrogenase</fullName>
    </recommendedName>
</protein>
<evidence type="ECO:0000313" key="4">
    <source>
        <dbReference type="Proteomes" id="UP001642482"/>
    </source>
</evidence>
<keyword evidence="1" id="KW-0560">Oxidoreductase</keyword>
<comment type="similarity">
    <text evidence="2">Belongs to the short-chain dehydrogenases/reductases (SDR) family.</text>
</comment>
<dbReference type="PANTHER" id="PTHR43157">
    <property type="entry name" value="PHOSPHATIDYLINOSITOL-GLYCAN BIOSYNTHESIS CLASS F PROTEIN-RELATED"/>
    <property type="match status" value="1"/>
</dbReference>
<evidence type="ECO:0000313" key="3">
    <source>
        <dbReference type="EMBL" id="CAK7221947.1"/>
    </source>
</evidence>
<dbReference type="PRINTS" id="PR00081">
    <property type="entry name" value="GDHRDH"/>
</dbReference>
<accession>A0ABP0BQK1</accession>
<keyword evidence="4" id="KW-1185">Reference proteome</keyword>
<organism evidence="3 4">
    <name type="scientific">Sporothrix eucalyptigena</name>
    <dbReference type="NCBI Taxonomy" id="1812306"/>
    <lineage>
        <taxon>Eukaryota</taxon>
        <taxon>Fungi</taxon>
        <taxon>Dikarya</taxon>
        <taxon>Ascomycota</taxon>
        <taxon>Pezizomycotina</taxon>
        <taxon>Sordariomycetes</taxon>
        <taxon>Sordariomycetidae</taxon>
        <taxon>Ophiostomatales</taxon>
        <taxon>Ophiostomataceae</taxon>
        <taxon>Sporothrix</taxon>
    </lineage>
</organism>
<dbReference type="Proteomes" id="UP001642482">
    <property type="component" value="Unassembled WGS sequence"/>
</dbReference>
<dbReference type="PRINTS" id="PR00080">
    <property type="entry name" value="SDRFAMILY"/>
</dbReference>
<dbReference type="InterPro" id="IPR002347">
    <property type="entry name" value="SDR_fam"/>
</dbReference>
<dbReference type="PANTHER" id="PTHR43157:SF31">
    <property type="entry name" value="PHOSPHATIDYLINOSITOL-GLYCAN BIOSYNTHESIS CLASS F PROTEIN"/>
    <property type="match status" value="1"/>
</dbReference>
<evidence type="ECO:0008006" key="5">
    <source>
        <dbReference type="Google" id="ProtNLM"/>
    </source>
</evidence>
<proteinExistence type="inferred from homology"/>